<organism evidence="1 2">
    <name type="scientific">Elysia crispata</name>
    <name type="common">lettuce slug</name>
    <dbReference type="NCBI Taxonomy" id="231223"/>
    <lineage>
        <taxon>Eukaryota</taxon>
        <taxon>Metazoa</taxon>
        <taxon>Spiralia</taxon>
        <taxon>Lophotrochozoa</taxon>
        <taxon>Mollusca</taxon>
        <taxon>Gastropoda</taxon>
        <taxon>Heterobranchia</taxon>
        <taxon>Euthyneura</taxon>
        <taxon>Panpulmonata</taxon>
        <taxon>Sacoglossa</taxon>
        <taxon>Placobranchoidea</taxon>
        <taxon>Plakobranchidae</taxon>
        <taxon>Elysia</taxon>
    </lineage>
</organism>
<proteinExistence type="predicted"/>
<name>A0AAE1CL08_9GAST</name>
<keyword evidence="2" id="KW-1185">Reference proteome</keyword>
<dbReference type="AlphaFoldDB" id="A0AAE1CL08"/>
<sequence length="101" mass="11121">MTLSLISIKTLNCFKTKQKFSMFIMNDSMKTVMAGTSGGLPTFIDGQPNDVINSDGWNLWWTSNIYRCLMMPSTVIAGTCGGLPTFIDGQLDDVINSDGWN</sequence>
<gene>
    <name evidence="1" type="ORF">RRG08_034007</name>
</gene>
<protein>
    <submittedName>
        <fullName evidence="1">Uncharacterized protein</fullName>
    </submittedName>
</protein>
<reference evidence="1" key="1">
    <citation type="journal article" date="2023" name="G3 (Bethesda)">
        <title>A reference genome for the long-term kleptoplast-retaining sea slug Elysia crispata morphotype clarki.</title>
        <authorList>
            <person name="Eastman K.E."/>
            <person name="Pendleton A.L."/>
            <person name="Shaikh M.A."/>
            <person name="Suttiyut T."/>
            <person name="Ogas R."/>
            <person name="Tomko P."/>
            <person name="Gavelis G."/>
            <person name="Widhalm J.R."/>
            <person name="Wisecaver J.H."/>
        </authorList>
    </citation>
    <scope>NUCLEOTIDE SEQUENCE</scope>
    <source>
        <strain evidence="1">ECLA1</strain>
    </source>
</reference>
<accession>A0AAE1CL08</accession>
<dbReference type="Proteomes" id="UP001283361">
    <property type="component" value="Unassembled WGS sequence"/>
</dbReference>
<evidence type="ECO:0000313" key="2">
    <source>
        <dbReference type="Proteomes" id="UP001283361"/>
    </source>
</evidence>
<evidence type="ECO:0000313" key="1">
    <source>
        <dbReference type="EMBL" id="KAK3705430.1"/>
    </source>
</evidence>
<comment type="caution">
    <text evidence="1">The sequence shown here is derived from an EMBL/GenBank/DDBJ whole genome shotgun (WGS) entry which is preliminary data.</text>
</comment>
<dbReference type="EMBL" id="JAWDGP010007771">
    <property type="protein sequence ID" value="KAK3705430.1"/>
    <property type="molecule type" value="Genomic_DNA"/>
</dbReference>